<evidence type="ECO:0000256" key="4">
    <source>
        <dbReference type="SAM" id="SignalP"/>
    </source>
</evidence>
<dbReference type="Gene3D" id="3.40.190.170">
    <property type="entry name" value="Bacterial extracellular solute-binding protein, family 7"/>
    <property type="match status" value="1"/>
</dbReference>
<dbReference type="NCBIfam" id="NF037995">
    <property type="entry name" value="TRAP_S1"/>
    <property type="match status" value="1"/>
</dbReference>
<dbReference type="RefSeq" id="WP_243263813.1">
    <property type="nucleotide sequence ID" value="NZ_CP085147.1"/>
</dbReference>
<organism evidence="5 6">
    <name type="scientific">Sulfitobacter dubius</name>
    <dbReference type="NCBI Taxonomy" id="218673"/>
    <lineage>
        <taxon>Bacteria</taxon>
        <taxon>Pseudomonadati</taxon>
        <taxon>Pseudomonadota</taxon>
        <taxon>Alphaproteobacteria</taxon>
        <taxon>Rhodobacterales</taxon>
        <taxon>Roseobacteraceae</taxon>
        <taxon>Sulfitobacter</taxon>
    </lineage>
</organism>
<protein>
    <submittedName>
        <fullName evidence="5">Solute-binding protein</fullName>
    </submittedName>
</protein>
<dbReference type="PANTHER" id="PTHR33376">
    <property type="match status" value="1"/>
</dbReference>
<keyword evidence="6" id="KW-1185">Reference proteome</keyword>
<keyword evidence="3" id="KW-0574">Periplasm</keyword>
<gene>
    <name evidence="5" type="ORF">DSM109990_03938</name>
</gene>
<accession>A0ABY3ZQY5</accession>
<dbReference type="Proteomes" id="UP000831019">
    <property type="component" value="Plasmid pDSM109990_c"/>
</dbReference>
<feature type="signal peptide" evidence="4">
    <location>
        <begin position="1"/>
        <end position="21"/>
    </location>
</feature>
<evidence type="ECO:0000313" key="5">
    <source>
        <dbReference type="EMBL" id="UOA17044.1"/>
    </source>
</evidence>
<evidence type="ECO:0000256" key="1">
    <source>
        <dbReference type="ARBA" id="ARBA00004418"/>
    </source>
</evidence>
<dbReference type="EMBL" id="CP085147">
    <property type="protein sequence ID" value="UOA17044.1"/>
    <property type="molecule type" value="Genomic_DNA"/>
</dbReference>
<evidence type="ECO:0000256" key="2">
    <source>
        <dbReference type="ARBA" id="ARBA00022729"/>
    </source>
</evidence>
<keyword evidence="2 4" id="KW-0732">Signal</keyword>
<evidence type="ECO:0000313" key="6">
    <source>
        <dbReference type="Proteomes" id="UP000831019"/>
    </source>
</evidence>
<proteinExistence type="predicted"/>
<dbReference type="CDD" id="cd13666">
    <property type="entry name" value="PBP2_TRAP_DctP_like_1"/>
    <property type="match status" value="1"/>
</dbReference>
<geneLocation type="plasmid" evidence="5 6">
    <name>pDSM109990_c</name>
</geneLocation>
<evidence type="ECO:0000256" key="3">
    <source>
        <dbReference type="ARBA" id="ARBA00022764"/>
    </source>
</evidence>
<sequence length="346" mass="37142">MRFIKPLGLSVALLAPIAAHSQSLTFSDYGPNRGARAAALETFGANLAEQGIDLTFFWGGSLIGGRGTLQGLADNVADMGSVVGFFTPAQLPLYSIGDLPVENSDTWIGMSAMHELAKTNDALKAEFDAAGVHYVSTYSTSPIQLICSDKVDSLDDMKGLRVRASGPYGDALTELGAEVVRMSQADVYQALDSGLLDCNQNYYYSIVAYKQYEVANQILALDWGQNMSFGIFMGKATYEGLSDVAKAAIDAAGDAFIDIYSESLIDGLKSDRAALEGEIDGNAIDITELADADKKTLRDASNTQIEAWVARVGETGGDGKALLAEYHEIIDRKKAELDKQGYPWAR</sequence>
<reference evidence="6" key="1">
    <citation type="journal article" date="2022" name="Microorganisms">
        <title>Beyond the ABCs#Discovery of Three New Plasmid Types in Rhodobacterales (RepQ, RepY, RepW).</title>
        <authorList>
            <person name="Freese H.M."/>
            <person name="Ringel V."/>
            <person name="Overmann J."/>
            <person name="Petersen J."/>
        </authorList>
    </citation>
    <scope>NUCLEOTIDE SEQUENCE [LARGE SCALE GENOMIC DNA]</scope>
    <source>
        <strain evidence="6">DSM 109990</strain>
        <plasmid evidence="6">pDSM109990_c</plasmid>
    </source>
</reference>
<dbReference type="InterPro" id="IPR018389">
    <property type="entry name" value="DctP_fam"/>
</dbReference>
<dbReference type="Pfam" id="PF03480">
    <property type="entry name" value="DctP"/>
    <property type="match status" value="1"/>
</dbReference>
<name>A0ABY3ZQY5_9RHOB</name>
<keyword evidence="5" id="KW-0614">Plasmid</keyword>
<dbReference type="PANTHER" id="PTHR33376:SF15">
    <property type="entry name" value="BLL6794 PROTEIN"/>
    <property type="match status" value="1"/>
</dbReference>
<feature type="chain" id="PRO_5047547644" evidence="4">
    <location>
        <begin position="22"/>
        <end position="346"/>
    </location>
</feature>
<dbReference type="InterPro" id="IPR038404">
    <property type="entry name" value="TRAP_DctP_sf"/>
</dbReference>
<comment type="subcellular location">
    <subcellularLocation>
        <location evidence="1">Periplasm</location>
    </subcellularLocation>
</comment>